<dbReference type="Pfam" id="PF01408">
    <property type="entry name" value="GFO_IDH_MocA"/>
    <property type="match status" value="1"/>
</dbReference>
<organism evidence="3 4">
    <name type="scientific">Paenibacillus antri</name>
    <dbReference type="NCBI Taxonomy" id="2582848"/>
    <lineage>
        <taxon>Bacteria</taxon>
        <taxon>Bacillati</taxon>
        <taxon>Bacillota</taxon>
        <taxon>Bacilli</taxon>
        <taxon>Bacillales</taxon>
        <taxon>Paenibacillaceae</taxon>
        <taxon>Paenibacillus</taxon>
    </lineage>
</organism>
<evidence type="ECO:0000259" key="2">
    <source>
        <dbReference type="Pfam" id="PF22725"/>
    </source>
</evidence>
<feature type="domain" description="Gfo/Idh/MocA-like oxidoreductase N-terminal" evidence="1">
    <location>
        <begin position="1"/>
        <end position="108"/>
    </location>
</feature>
<dbReference type="InterPro" id="IPR036291">
    <property type="entry name" value="NAD(P)-bd_dom_sf"/>
</dbReference>
<dbReference type="InterPro" id="IPR051450">
    <property type="entry name" value="Gfo/Idh/MocA_Oxidoreductases"/>
</dbReference>
<dbReference type="Pfam" id="PF22725">
    <property type="entry name" value="GFO_IDH_MocA_C3"/>
    <property type="match status" value="1"/>
</dbReference>
<dbReference type="PANTHER" id="PTHR43377:SF2">
    <property type="entry name" value="BINDING ROSSMANN FOLD OXIDOREDUCTASE, PUTATIVE (AFU_ORTHOLOGUE AFUA_4G00560)-RELATED"/>
    <property type="match status" value="1"/>
</dbReference>
<dbReference type="PANTHER" id="PTHR43377">
    <property type="entry name" value="BILIVERDIN REDUCTASE A"/>
    <property type="match status" value="1"/>
</dbReference>
<evidence type="ECO:0000313" key="3">
    <source>
        <dbReference type="EMBL" id="TLS50839.1"/>
    </source>
</evidence>
<keyword evidence="4" id="KW-1185">Reference proteome</keyword>
<dbReference type="InterPro" id="IPR055170">
    <property type="entry name" value="GFO_IDH_MocA-like_dom"/>
</dbReference>
<feature type="domain" description="GFO/IDH/MocA-like oxidoreductase" evidence="2">
    <location>
        <begin position="128"/>
        <end position="290"/>
    </location>
</feature>
<dbReference type="Gene3D" id="3.40.50.720">
    <property type="entry name" value="NAD(P)-binding Rossmann-like Domain"/>
    <property type="match status" value="1"/>
</dbReference>
<dbReference type="RefSeq" id="WP_138195525.1">
    <property type="nucleotide sequence ID" value="NZ_VCIW01000012.1"/>
</dbReference>
<evidence type="ECO:0000313" key="4">
    <source>
        <dbReference type="Proteomes" id="UP000309676"/>
    </source>
</evidence>
<protein>
    <submittedName>
        <fullName evidence="3">Gfo/Idh/MocA family oxidoreductase</fullName>
    </submittedName>
</protein>
<dbReference type="OrthoDB" id="9815825at2"/>
<dbReference type="Gene3D" id="3.30.360.10">
    <property type="entry name" value="Dihydrodipicolinate Reductase, domain 2"/>
    <property type="match status" value="1"/>
</dbReference>
<comment type="caution">
    <text evidence="3">The sequence shown here is derived from an EMBL/GenBank/DDBJ whole genome shotgun (WGS) entry which is preliminary data.</text>
</comment>
<gene>
    <name evidence="3" type="ORF">FE782_17450</name>
</gene>
<name>A0A5R9G6Z2_9BACL</name>
<dbReference type="GO" id="GO:0000166">
    <property type="term" value="F:nucleotide binding"/>
    <property type="evidence" value="ECO:0007669"/>
    <property type="project" value="InterPro"/>
</dbReference>
<accession>A0A5R9G6Z2</accession>
<proteinExistence type="predicted"/>
<reference evidence="3 4" key="1">
    <citation type="submission" date="2019-05" db="EMBL/GenBank/DDBJ databases">
        <authorList>
            <person name="Narsing Rao M.P."/>
            <person name="Li W.J."/>
        </authorList>
    </citation>
    <scope>NUCLEOTIDE SEQUENCE [LARGE SCALE GENOMIC DNA]</scope>
    <source>
        <strain evidence="3 4">SYSU_K30003</strain>
    </source>
</reference>
<evidence type="ECO:0000259" key="1">
    <source>
        <dbReference type="Pfam" id="PF01408"/>
    </source>
</evidence>
<sequence>MRIGVIGYGNRIKDVIRVMRKLNPDVVIAGIVDPRYAANGVPDGSDAPPTFPTVDELVRRIEPDGLMIGTRCSLHTRYALEALPTGIPLYLEKPVSTTMEDWRRLKEASLAYATPVVVSHPLRLTTIVQQVKDIVDSGTIGTVEHIQAVNNVPYGGVYFHSWYRDEAETGGLFLQKATHDFDYLNYVAGRKAVAVTAMTSKQVFKGNKPAGLKCVDCEENRTCAESTVGTAEEEKWPYCAFAEDTGNEDSGSALIRYEDGMHASYTQNFFARRQAASRGARFLGYKGTVEFDFTTGLIQVFHHHKARVDRYEFEQGEGHFGGDERLASNFLDIIRNGAASLSTLEDGLISARMCLLARQSAETQTFQTID</sequence>
<dbReference type="AlphaFoldDB" id="A0A5R9G6Z2"/>
<dbReference type="EMBL" id="VCIW01000012">
    <property type="protein sequence ID" value="TLS50839.1"/>
    <property type="molecule type" value="Genomic_DNA"/>
</dbReference>
<dbReference type="Proteomes" id="UP000309676">
    <property type="component" value="Unassembled WGS sequence"/>
</dbReference>
<dbReference type="SUPFAM" id="SSF51735">
    <property type="entry name" value="NAD(P)-binding Rossmann-fold domains"/>
    <property type="match status" value="1"/>
</dbReference>
<dbReference type="InterPro" id="IPR000683">
    <property type="entry name" value="Gfo/Idh/MocA-like_OxRdtase_N"/>
</dbReference>
<dbReference type="SUPFAM" id="SSF55347">
    <property type="entry name" value="Glyceraldehyde-3-phosphate dehydrogenase-like, C-terminal domain"/>
    <property type="match status" value="1"/>
</dbReference>